<accession>A0A128F570</accession>
<evidence type="ECO:0000256" key="2">
    <source>
        <dbReference type="ARBA" id="ARBA00022679"/>
    </source>
</evidence>
<dbReference type="RefSeq" id="WP_062663722.1">
    <property type="nucleotide sequence ID" value="NZ_FIZX01000002.1"/>
</dbReference>
<evidence type="ECO:0000256" key="1">
    <source>
        <dbReference type="ARBA" id="ARBA00001933"/>
    </source>
</evidence>
<evidence type="ECO:0000313" key="5">
    <source>
        <dbReference type="EMBL" id="CZF81554.1"/>
    </source>
</evidence>
<dbReference type="EMBL" id="FIZX01000002">
    <property type="protein sequence ID" value="CZF81554.1"/>
    <property type="molecule type" value="Genomic_DNA"/>
</dbReference>
<dbReference type="InterPro" id="IPR004839">
    <property type="entry name" value="Aminotransferase_I/II_large"/>
</dbReference>
<evidence type="ECO:0000259" key="4">
    <source>
        <dbReference type="Pfam" id="PF00155"/>
    </source>
</evidence>
<comment type="cofactor">
    <cofactor evidence="1">
        <name>pyridoxal 5'-phosphate</name>
        <dbReference type="ChEBI" id="CHEBI:597326"/>
    </cofactor>
</comment>
<dbReference type="AlphaFoldDB" id="A0A128F570"/>
<sequence length="394" mass="43427">MENQSTITKKLPSFIETRLNSFLRDMTEPYENSRPLPVSSRPGEGSVVMQSNDYLSLSLNDSIQSAHLNAIAASKENVVMSAVFLQDEEHKPDFENRLAEFVGMDGCVLSQSGWAANIGLLQTICEPETRVYIDFFAHMSLWEGARIAGAQIIPFMHNSVNNLKRQIKKHGPGIILVDSVYSTIGTVAPLPAIYEVAEEFDCALVVDESHSLGTHGPNGSGLVNEMGVRDRVDFVTTSLAKAFAYRAGAVLGPEKLITALPFVSFPAIFSSTVLPQEIARLDATLDVIRNADEKRRRLFEISDSLRSGLQNIGFKIRSDSQIISLECGDEQNTEHVRDFLEANGVFGAVFCAPATPKNKAIIRFSLSADMSNREIDQVLTVCQAAYDRPDLNFY</sequence>
<dbReference type="Proteomes" id="UP000071641">
    <property type="component" value="Unassembled WGS sequence"/>
</dbReference>
<dbReference type="GO" id="GO:0008710">
    <property type="term" value="F:8-amino-7-oxononanoate synthase activity"/>
    <property type="evidence" value="ECO:0007669"/>
    <property type="project" value="TreeGrafter"/>
</dbReference>
<dbReference type="PANTHER" id="PTHR13693">
    <property type="entry name" value="CLASS II AMINOTRANSFERASE/8-AMINO-7-OXONONANOATE SYNTHASE"/>
    <property type="match status" value="1"/>
</dbReference>
<keyword evidence="5" id="KW-0012">Acyltransferase</keyword>
<keyword evidence="3" id="KW-0663">Pyridoxal phosphate</keyword>
<dbReference type="Gene3D" id="3.90.1150.10">
    <property type="entry name" value="Aspartate Aminotransferase, domain 1"/>
    <property type="match status" value="1"/>
</dbReference>
<dbReference type="GO" id="GO:0030170">
    <property type="term" value="F:pyridoxal phosphate binding"/>
    <property type="evidence" value="ECO:0007669"/>
    <property type="project" value="InterPro"/>
</dbReference>
<feature type="domain" description="Aminotransferase class I/classII large" evidence="4">
    <location>
        <begin position="51"/>
        <end position="379"/>
    </location>
</feature>
<evidence type="ECO:0000256" key="3">
    <source>
        <dbReference type="ARBA" id="ARBA00022898"/>
    </source>
</evidence>
<name>A0A128F570_9GAMM</name>
<dbReference type="Pfam" id="PF00155">
    <property type="entry name" value="Aminotran_1_2"/>
    <property type="match status" value="1"/>
</dbReference>
<dbReference type="InterPro" id="IPR015424">
    <property type="entry name" value="PyrdxlP-dep_Trfase"/>
</dbReference>
<dbReference type="PANTHER" id="PTHR13693:SF100">
    <property type="entry name" value="8-AMINO-7-OXONONANOATE SYNTHASE"/>
    <property type="match status" value="1"/>
</dbReference>
<protein>
    <submittedName>
        <fullName evidence="5">CAI-1 autoinducer synthase</fullName>
        <ecNumber evidence="5">2.3.-.-</ecNumber>
    </submittedName>
</protein>
<dbReference type="GO" id="GO:0009102">
    <property type="term" value="P:biotin biosynthetic process"/>
    <property type="evidence" value="ECO:0007669"/>
    <property type="project" value="TreeGrafter"/>
</dbReference>
<evidence type="ECO:0000313" key="6">
    <source>
        <dbReference type="Proteomes" id="UP000071641"/>
    </source>
</evidence>
<keyword evidence="6" id="KW-1185">Reference proteome</keyword>
<organism evidence="5 6">
    <name type="scientific">Grimontia celer</name>
    <dbReference type="NCBI Taxonomy" id="1796497"/>
    <lineage>
        <taxon>Bacteria</taxon>
        <taxon>Pseudomonadati</taxon>
        <taxon>Pseudomonadota</taxon>
        <taxon>Gammaproteobacteria</taxon>
        <taxon>Vibrionales</taxon>
        <taxon>Vibrionaceae</taxon>
        <taxon>Grimontia</taxon>
    </lineage>
</organism>
<dbReference type="InterPro" id="IPR015421">
    <property type="entry name" value="PyrdxlP-dep_Trfase_major"/>
</dbReference>
<reference evidence="6" key="1">
    <citation type="submission" date="2016-02" db="EMBL/GenBank/DDBJ databases">
        <authorList>
            <person name="Rodrigo-Torres Lidia"/>
            <person name="Arahal R.David."/>
        </authorList>
    </citation>
    <scope>NUCLEOTIDE SEQUENCE [LARGE SCALE GENOMIC DNA]</scope>
    <source>
        <strain evidence="6">CECT 9029</strain>
    </source>
</reference>
<dbReference type="Gene3D" id="3.40.640.10">
    <property type="entry name" value="Type I PLP-dependent aspartate aminotransferase-like (Major domain)"/>
    <property type="match status" value="1"/>
</dbReference>
<dbReference type="SUPFAM" id="SSF53383">
    <property type="entry name" value="PLP-dependent transferases"/>
    <property type="match status" value="1"/>
</dbReference>
<gene>
    <name evidence="5" type="primary">cqsA</name>
    <name evidence="5" type="ORF">GCE9029_02683</name>
</gene>
<proteinExistence type="predicted"/>
<dbReference type="STRING" id="1796497.GCE9029_02683"/>
<dbReference type="InterPro" id="IPR015422">
    <property type="entry name" value="PyrdxlP-dep_Trfase_small"/>
</dbReference>
<dbReference type="EC" id="2.3.-.-" evidence="5"/>
<dbReference type="NCBIfam" id="NF005526">
    <property type="entry name" value="PRK07179.1"/>
    <property type="match status" value="1"/>
</dbReference>
<dbReference type="InterPro" id="IPR050087">
    <property type="entry name" value="AON_synthase_class-II"/>
</dbReference>
<keyword evidence="2 5" id="KW-0808">Transferase</keyword>